<organism evidence="2 3">
    <name type="scientific">Amycolatopsis rifamycinica</name>
    <dbReference type="NCBI Taxonomy" id="287986"/>
    <lineage>
        <taxon>Bacteria</taxon>
        <taxon>Bacillati</taxon>
        <taxon>Actinomycetota</taxon>
        <taxon>Actinomycetes</taxon>
        <taxon>Pseudonocardiales</taxon>
        <taxon>Pseudonocardiaceae</taxon>
        <taxon>Amycolatopsis</taxon>
    </lineage>
</organism>
<dbReference type="PANTHER" id="PTHR33164">
    <property type="entry name" value="TRANSCRIPTIONAL REGULATOR, MARR FAMILY"/>
    <property type="match status" value="1"/>
</dbReference>
<dbReference type="SMART" id="SM00347">
    <property type="entry name" value="HTH_MARR"/>
    <property type="match status" value="1"/>
</dbReference>
<evidence type="ECO:0000313" key="3">
    <source>
        <dbReference type="Proteomes" id="UP000027345"/>
    </source>
</evidence>
<dbReference type="EMBL" id="JMQI01000068">
    <property type="protein sequence ID" value="KDN17821.1"/>
    <property type="molecule type" value="Genomic_DNA"/>
</dbReference>
<proteinExistence type="predicted"/>
<dbReference type="Gene3D" id="1.10.10.10">
    <property type="entry name" value="Winged helix-like DNA-binding domain superfamily/Winged helix DNA-binding domain"/>
    <property type="match status" value="1"/>
</dbReference>
<dbReference type="InterPro" id="IPR039422">
    <property type="entry name" value="MarR/SlyA-like"/>
</dbReference>
<reference evidence="2 3" key="1">
    <citation type="submission" date="2014-05" db="EMBL/GenBank/DDBJ databases">
        <title>Draft genome sequence of Amycolatopsis rifamycinica DSM 46095.</title>
        <authorList>
            <person name="Lal R."/>
            <person name="Saxena A."/>
            <person name="Kumari R."/>
            <person name="Mukherjee U."/>
            <person name="Singh P."/>
            <person name="Sangwan N."/>
            <person name="Mahato N.K."/>
        </authorList>
    </citation>
    <scope>NUCLEOTIDE SEQUENCE [LARGE SCALE GENOMIC DNA]</scope>
    <source>
        <strain evidence="2 3">DSM 46095</strain>
    </source>
</reference>
<dbReference type="InterPro" id="IPR000835">
    <property type="entry name" value="HTH_MarR-typ"/>
</dbReference>
<dbReference type="GO" id="GO:0006950">
    <property type="term" value="P:response to stress"/>
    <property type="evidence" value="ECO:0007669"/>
    <property type="project" value="TreeGrafter"/>
</dbReference>
<comment type="caution">
    <text evidence="2">The sequence shown here is derived from an EMBL/GenBank/DDBJ whole genome shotgun (WGS) entry which is preliminary data.</text>
</comment>
<dbReference type="AlphaFoldDB" id="A0A066TRM4"/>
<dbReference type="RefSeq" id="WP_043787112.1">
    <property type="nucleotide sequence ID" value="NZ_JMQI01000068.1"/>
</dbReference>
<dbReference type="PROSITE" id="PS50995">
    <property type="entry name" value="HTH_MARR_2"/>
    <property type="match status" value="1"/>
</dbReference>
<protein>
    <submittedName>
        <fullName evidence="2">MarR family transcriptional regulator</fullName>
    </submittedName>
</protein>
<accession>A0A066TRM4</accession>
<sequence>MPDAVADVERAMIAIRRSQQRRALSRIGKARGRGAHDPVFELLDVVEELAERGEPSTVTALSAAMGVDQPRASRLVARAVEQGLLRREADQRDGRRAVLVPTPAGQAHLDELHAFRRGVFAEVMADWPEEDRENFGRLLTAFVRGYSALG</sequence>
<feature type="domain" description="HTH marR-type" evidence="1">
    <location>
        <begin position="5"/>
        <end position="144"/>
    </location>
</feature>
<dbReference type="GO" id="GO:0003700">
    <property type="term" value="F:DNA-binding transcription factor activity"/>
    <property type="evidence" value="ECO:0007669"/>
    <property type="project" value="InterPro"/>
</dbReference>
<dbReference type="STRING" id="287986.DV20_33935"/>
<dbReference type="SUPFAM" id="SSF46785">
    <property type="entry name" value="Winged helix' DNA-binding domain"/>
    <property type="match status" value="1"/>
</dbReference>
<dbReference type="Pfam" id="PF12802">
    <property type="entry name" value="MarR_2"/>
    <property type="match status" value="1"/>
</dbReference>
<name>A0A066TRM4_9PSEU</name>
<dbReference type="OrthoDB" id="7774677at2"/>
<evidence type="ECO:0000259" key="1">
    <source>
        <dbReference type="PROSITE" id="PS50995"/>
    </source>
</evidence>
<dbReference type="InterPro" id="IPR036388">
    <property type="entry name" value="WH-like_DNA-bd_sf"/>
</dbReference>
<dbReference type="eggNOG" id="COG1846">
    <property type="taxonomic scope" value="Bacteria"/>
</dbReference>
<dbReference type="Proteomes" id="UP000027345">
    <property type="component" value="Unassembled WGS sequence"/>
</dbReference>
<evidence type="ECO:0000313" key="2">
    <source>
        <dbReference type="EMBL" id="KDN17821.1"/>
    </source>
</evidence>
<dbReference type="PANTHER" id="PTHR33164:SF57">
    <property type="entry name" value="MARR-FAMILY TRANSCRIPTIONAL REGULATOR"/>
    <property type="match status" value="1"/>
</dbReference>
<dbReference type="InterPro" id="IPR036390">
    <property type="entry name" value="WH_DNA-bd_sf"/>
</dbReference>
<gene>
    <name evidence="2" type="ORF">DV20_33935</name>
</gene>
<keyword evidence="3" id="KW-1185">Reference proteome</keyword>